<organism evidence="3 4">
    <name type="scientific">Orientia tsutsugamushi str. UT144</name>
    <dbReference type="NCBI Taxonomy" id="1441384"/>
    <lineage>
        <taxon>Bacteria</taxon>
        <taxon>Pseudomonadati</taxon>
        <taxon>Pseudomonadota</taxon>
        <taxon>Alphaproteobacteria</taxon>
        <taxon>Rickettsiales</taxon>
        <taxon>Rickettsiaceae</taxon>
        <taxon>Rickettsieae</taxon>
        <taxon>Orientia</taxon>
    </lineage>
</organism>
<comment type="caution">
    <text evidence="3">The sequence shown here is derived from an EMBL/GenBank/DDBJ whole genome shotgun (WGS) entry which is preliminary data.</text>
</comment>
<evidence type="ECO:0000313" key="3">
    <source>
        <dbReference type="EMBL" id="KJW07413.1"/>
    </source>
</evidence>
<keyword evidence="3" id="KW-0645">Protease</keyword>
<evidence type="ECO:0000256" key="1">
    <source>
        <dbReference type="SAM" id="SignalP"/>
    </source>
</evidence>
<dbReference type="SUPFAM" id="SSF55486">
    <property type="entry name" value="Metalloproteases ('zincins'), catalytic domain"/>
    <property type="match status" value="1"/>
</dbReference>
<dbReference type="InterPro" id="IPR027268">
    <property type="entry name" value="Peptidase_M4/M1_CTD_sf"/>
</dbReference>
<reference evidence="3 4" key="1">
    <citation type="submission" date="2015-01" db="EMBL/GenBank/DDBJ databases">
        <title>Genome Sequencing of Rickettsiales.</title>
        <authorList>
            <person name="Daugherty S.C."/>
            <person name="Su Q."/>
            <person name="Abolude K."/>
            <person name="Beier-Sexton M."/>
            <person name="Carlyon J.A."/>
            <person name="Carter R."/>
            <person name="Day N.P."/>
            <person name="Dumler S.J."/>
            <person name="Dyachenko V."/>
            <person name="Godinez A."/>
            <person name="Kurtti T.J."/>
            <person name="Lichay M."/>
            <person name="Mullins K.E."/>
            <person name="Ott S."/>
            <person name="Pappas-Brown V."/>
            <person name="Paris D.H."/>
            <person name="Patel P."/>
            <person name="Richards A.L."/>
            <person name="Sadzewicz L."/>
            <person name="Sears K."/>
            <person name="Seidman D."/>
            <person name="Sengamalay N."/>
            <person name="Stenos J."/>
            <person name="Tallon L.J."/>
            <person name="Vincent G."/>
            <person name="Fraser C.M."/>
            <person name="Munderloh U."/>
            <person name="Dunning-Hotopp J.C."/>
        </authorList>
    </citation>
    <scope>NUCLEOTIDE SEQUENCE [LARGE SCALE GENOMIC DNA]</scope>
    <source>
        <strain evidence="3 4">UT144</strain>
    </source>
</reference>
<evidence type="ECO:0000259" key="2">
    <source>
        <dbReference type="Pfam" id="PF05299"/>
    </source>
</evidence>
<evidence type="ECO:0000313" key="4">
    <source>
        <dbReference type="Proteomes" id="UP000033580"/>
    </source>
</evidence>
<accession>A0A0F3RMA9</accession>
<proteinExistence type="predicted"/>
<dbReference type="AlphaFoldDB" id="A0A0F3RMA9"/>
<sequence length="570" mass="65408">MRFPAAKIIVLLCLLLGFTNLAIANTYDSIEYNLNLINIKDSVLKVEIILRGKFKNKLVLDLPSKWAGASYVDQIKNIEVNPNSCVELKQENNNSQAIISIPKTSSNSVKITYEIHQKAGNPSNVHEAIVRDDLVHTPGYGIFATPFDLNENDKINVTIKWINLDSQWNTISSHGAKNNINLNITAHELLHAIYVAGRIRVYNVGTDSQPILLSLYGHFDIEDKRMASDLGEIINSQRAFFNDFDFPYYAISLIEGDNPSSMGGTRLSDSFTAFLPQGMHKNDYYILFAHEHLHNWIGGKIRKDKDEELHYWWSEGFTDFYSRLIALRSKGIDKKAFVDEMNKFLRAYYLSPVNQEPNLRIKKDFWNDYDIEKLPYYRGLVFALYLNNLLQKESPDTSLDEIMHDLFKVANEQHFSSSLFKDIVHKYVKNGIENEMMSFIEKGNIISLEGINLPIEKVSMGRYYLGFNSDILIKDQSIQEIDIKSNAYKAGLRYGQKVTGWDCPKGKGDPEQIITIETMAGTFKFKPEHYNKIEIYQLRTDLLEQEEKQFNKFFGINVNAEADNGLLIPE</sequence>
<feature type="chain" id="PRO_5002466044" evidence="1">
    <location>
        <begin position="25"/>
        <end position="570"/>
    </location>
</feature>
<feature type="domain" description="Peptidase M61 catalytic" evidence="2">
    <location>
        <begin position="287"/>
        <end position="354"/>
    </location>
</feature>
<feature type="signal peptide" evidence="1">
    <location>
        <begin position="1"/>
        <end position="24"/>
    </location>
</feature>
<dbReference type="EMBL" id="LAOR01000026">
    <property type="protein sequence ID" value="KJW07413.1"/>
    <property type="molecule type" value="Genomic_DNA"/>
</dbReference>
<keyword evidence="3" id="KW-0378">Hydrolase</keyword>
<dbReference type="Proteomes" id="UP000033580">
    <property type="component" value="Unassembled WGS sequence"/>
</dbReference>
<dbReference type="Gene3D" id="1.10.390.10">
    <property type="entry name" value="Neutral Protease Domain 2"/>
    <property type="match status" value="1"/>
</dbReference>
<protein>
    <submittedName>
        <fullName evidence="3">M61 glycyl aminopeptidase family protein</fullName>
    </submittedName>
</protein>
<keyword evidence="3" id="KW-0031">Aminopeptidase</keyword>
<keyword evidence="1" id="KW-0732">Signal</keyword>
<dbReference type="Pfam" id="PF05299">
    <property type="entry name" value="Peptidase_M61"/>
    <property type="match status" value="1"/>
</dbReference>
<gene>
    <name evidence="3" type="ORF">OTUT144_0529</name>
</gene>
<dbReference type="PATRIC" id="fig|1441384.3.peg.1374"/>
<name>A0A0F3RMA9_ORITS</name>
<dbReference type="InterPro" id="IPR007963">
    <property type="entry name" value="Peptidase_M61_catalytic"/>
</dbReference>
<dbReference type="GO" id="GO:0004177">
    <property type="term" value="F:aminopeptidase activity"/>
    <property type="evidence" value="ECO:0007669"/>
    <property type="project" value="UniProtKB-KW"/>
</dbReference>